<reference evidence="4 5" key="1">
    <citation type="submission" date="2020-10" db="EMBL/GenBank/DDBJ databases">
        <title>Connecting structure to function with the recovery of over 1000 high-quality activated sludge metagenome-assembled genomes encoding full-length rRNA genes using long-read sequencing.</title>
        <authorList>
            <person name="Singleton C.M."/>
            <person name="Petriglieri F."/>
            <person name="Kristensen J.M."/>
            <person name="Kirkegaard R.H."/>
            <person name="Michaelsen T.Y."/>
            <person name="Andersen M.H."/>
            <person name="Karst S.M."/>
            <person name="Dueholm M.S."/>
            <person name="Nielsen P.H."/>
            <person name="Albertsen M."/>
        </authorList>
    </citation>
    <scope>NUCLEOTIDE SEQUENCE [LARGE SCALE GENOMIC DNA]</scope>
    <source>
        <strain evidence="4">Ega_18-Q3-R5-49_MAXAC.001</strain>
    </source>
</reference>
<dbReference type="GO" id="GO:0004867">
    <property type="term" value="F:serine-type endopeptidase inhibitor activity"/>
    <property type="evidence" value="ECO:0007669"/>
    <property type="project" value="InterPro"/>
</dbReference>
<dbReference type="PANTHER" id="PTHR11461">
    <property type="entry name" value="SERINE PROTEASE INHIBITOR, SERPIN"/>
    <property type="match status" value="1"/>
</dbReference>
<feature type="domain" description="Serpin" evidence="3">
    <location>
        <begin position="121"/>
        <end position="490"/>
    </location>
</feature>
<protein>
    <submittedName>
        <fullName evidence="4">Serpin family protein</fullName>
    </submittedName>
</protein>
<evidence type="ECO:0000256" key="2">
    <source>
        <dbReference type="SAM" id="MobiDB-lite"/>
    </source>
</evidence>
<proteinExistence type="inferred from homology"/>
<dbReference type="Gene3D" id="2.30.39.10">
    <property type="entry name" value="Alpha-1-antitrypsin, domain 1"/>
    <property type="match status" value="1"/>
</dbReference>
<evidence type="ECO:0000313" key="5">
    <source>
        <dbReference type="Proteomes" id="UP000726105"/>
    </source>
</evidence>
<dbReference type="EMBL" id="JADJIB010000001">
    <property type="protein sequence ID" value="MBK7271999.1"/>
    <property type="molecule type" value="Genomic_DNA"/>
</dbReference>
<feature type="region of interest" description="Disordered" evidence="2">
    <location>
        <begin position="1"/>
        <end position="28"/>
    </location>
</feature>
<dbReference type="SMART" id="SM00093">
    <property type="entry name" value="SERPIN"/>
    <property type="match status" value="1"/>
</dbReference>
<dbReference type="SUPFAM" id="SSF56574">
    <property type="entry name" value="Serpins"/>
    <property type="match status" value="1"/>
</dbReference>
<dbReference type="InterPro" id="IPR042185">
    <property type="entry name" value="Serpin_sf_2"/>
</dbReference>
<dbReference type="Pfam" id="PF00079">
    <property type="entry name" value="Serpin"/>
    <property type="match status" value="1"/>
</dbReference>
<evidence type="ECO:0000313" key="4">
    <source>
        <dbReference type="EMBL" id="MBK7271999.1"/>
    </source>
</evidence>
<gene>
    <name evidence="4" type="ORF">IPI13_02115</name>
</gene>
<dbReference type="InterPro" id="IPR023796">
    <property type="entry name" value="Serpin_dom"/>
</dbReference>
<evidence type="ECO:0000259" key="3">
    <source>
        <dbReference type="SMART" id="SM00093"/>
    </source>
</evidence>
<organism evidence="4 5">
    <name type="scientific">Candidatus Phosphoribacter hodrii</name>
    <dbReference type="NCBI Taxonomy" id="2953743"/>
    <lineage>
        <taxon>Bacteria</taxon>
        <taxon>Bacillati</taxon>
        <taxon>Actinomycetota</taxon>
        <taxon>Actinomycetes</taxon>
        <taxon>Micrococcales</taxon>
        <taxon>Dermatophilaceae</taxon>
        <taxon>Candidatus Phosphoribacter</taxon>
    </lineage>
</organism>
<dbReference type="InterPro" id="IPR023795">
    <property type="entry name" value="Serpin_CS"/>
</dbReference>
<comment type="caution">
    <text evidence="4">The sequence shown here is derived from an EMBL/GenBank/DDBJ whole genome shotgun (WGS) entry which is preliminary data.</text>
</comment>
<dbReference type="InterPro" id="IPR036186">
    <property type="entry name" value="Serpin_sf"/>
</dbReference>
<dbReference type="InterPro" id="IPR000215">
    <property type="entry name" value="Serpin_fam"/>
</dbReference>
<evidence type="ECO:0000256" key="1">
    <source>
        <dbReference type="RuleBase" id="RU000411"/>
    </source>
</evidence>
<dbReference type="PROSITE" id="PS00284">
    <property type="entry name" value="SERPIN"/>
    <property type="match status" value="1"/>
</dbReference>
<name>A0A935ILH1_9MICO</name>
<dbReference type="PANTHER" id="PTHR11461:SF211">
    <property type="entry name" value="GH10112P-RELATED"/>
    <property type="match status" value="1"/>
</dbReference>
<accession>A0A935ILH1</accession>
<dbReference type="CDD" id="cd19590">
    <property type="entry name" value="serpin_thermopin-like"/>
    <property type="match status" value="1"/>
</dbReference>
<dbReference type="InterPro" id="IPR042178">
    <property type="entry name" value="Serpin_sf_1"/>
</dbReference>
<dbReference type="AlphaFoldDB" id="A0A935ILH1"/>
<dbReference type="Gene3D" id="3.30.497.10">
    <property type="entry name" value="Antithrombin, subunit I, domain 2"/>
    <property type="match status" value="1"/>
</dbReference>
<dbReference type="Proteomes" id="UP000726105">
    <property type="component" value="Unassembled WGS sequence"/>
</dbReference>
<dbReference type="GO" id="GO:0005615">
    <property type="term" value="C:extracellular space"/>
    <property type="evidence" value="ECO:0007669"/>
    <property type="project" value="InterPro"/>
</dbReference>
<sequence length="493" mass="50669">MTRNRGSALDVQPFMEPSHGIPPALTGRVTHRDLPRRDLSRRDLGRIVGWMSLAAGAAAGLAACASPGTGAPGTGGTTGSGAGAGSGAGTGADVNLAMSKVARATPAAGAADPAAKAITGFTERMVVSVLAGSSDNLVCSPYSVAAALAMTANGARGKTATEMLAVLGGLTIDDLDAGLAALSATFASRAGAKTKSDGNKADIALDIANSLWGQRGTTWEQPFLDALAKWFGAGMNLVDYVAATEAARARINGWTAAATHNKINDLLPEGALDPSTRLVLVNAVYLKAPWEEPFAASATQKAPFTLAAGGTVQADMMRGSFERASAATGPGYTAVSLPYAGGELAMTLVLPGRSNSESLIEWLKSGLLSAALADLRPRPVNLAMPKWTFRSRLALKPVLSALGMPTAFEGSADFSGITREVQLAIDEVFHQGFVAVDEEGTEAAAATAVVMREVSAPADPLQVTLDRPFLFVVHDVASRTPLFIGRVADPTRT</sequence>
<comment type="similarity">
    <text evidence="1">Belongs to the serpin family.</text>
</comment>